<organism evidence="5 6">
    <name type="scientific">Ananas comosus</name>
    <name type="common">Pineapple</name>
    <name type="synonym">Ananas ananas</name>
    <dbReference type="NCBI Taxonomy" id="4615"/>
    <lineage>
        <taxon>Eukaryota</taxon>
        <taxon>Viridiplantae</taxon>
        <taxon>Streptophyta</taxon>
        <taxon>Embryophyta</taxon>
        <taxon>Tracheophyta</taxon>
        <taxon>Spermatophyta</taxon>
        <taxon>Magnoliopsida</taxon>
        <taxon>Liliopsida</taxon>
        <taxon>Poales</taxon>
        <taxon>Bromeliaceae</taxon>
        <taxon>Bromelioideae</taxon>
        <taxon>Ananas</taxon>
    </lineage>
</organism>
<keyword evidence="2" id="KW-0809">Transit peptide</keyword>
<dbReference type="Pfam" id="PF01535">
    <property type="entry name" value="PPR"/>
    <property type="match status" value="6"/>
</dbReference>
<dbReference type="FunFam" id="1.25.40.10:FF:001237">
    <property type="entry name" value="Pentatricopeptide repeat-containing protein"/>
    <property type="match status" value="1"/>
</dbReference>
<name>A0A199UV43_ANACO</name>
<evidence type="ECO:0000313" key="5">
    <source>
        <dbReference type="EMBL" id="OAY68516.1"/>
    </source>
</evidence>
<dbReference type="Gene3D" id="1.25.40.10">
    <property type="entry name" value="Tetratricopeptide repeat domain"/>
    <property type="match status" value="2"/>
</dbReference>
<evidence type="ECO:0000256" key="4">
    <source>
        <dbReference type="SAM" id="MobiDB-lite"/>
    </source>
</evidence>
<dbReference type="GO" id="GO:0003723">
    <property type="term" value="F:RNA binding"/>
    <property type="evidence" value="ECO:0007669"/>
    <property type="project" value="InterPro"/>
</dbReference>
<protein>
    <submittedName>
        <fullName evidence="5">Pentatricopeptide repeat-containing protein</fullName>
    </submittedName>
</protein>
<evidence type="ECO:0000256" key="2">
    <source>
        <dbReference type="ARBA" id="ARBA00022946"/>
    </source>
</evidence>
<dbReference type="GO" id="GO:0009451">
    <property type="term" value="P:RNA modification"/>
    <property type="evidence" value="ECO:0007669"/>
    <property type="project" value="InterPro"/>
</dbReference>
<feature type="compositionally biased region" description="Pro residues" evidence="4">
    <location>
        <begin position="47"/>
        <end position="69"/>
    </location>
</feature>
<feature type="compositionally biased region" description="Low complexity" evidence="4">
    <location>
        <begin position="70"/>
        <end position="79"/>
    </location>
</feature>
<dbReference type="Pfam" id="PF20431">
    <property type="entry name" value="E_motif"/>
    <property type="match status" value="1"/>
</dbReference>
<dbReference type="Proteomes" id="UP000092600">
    <property type="component" value="Unassembled WGS sequence"/>
</dbReference>
<evidence type="ECO:0000313" key="6">
    <source>
        <dbReference type="Proteomes" id="UP000092600"/>
    </source>
</evidence>
<dbReference type="InterPro" id="IPR011990">
    <property type="entry name" value="TPR-like_helical_dom_sf"/>
</dbReference>
<sequence length="528" mass="58327">PRPRRAPAPRPLRRGGARGPRPPPLLRSPPPRPRRRRAPPPLRRRVLPPPLSPPPPPPPPRNPNPPLRPLPILRRVPSPSRSPPHPAPPLLLPSAVAAAAAVGDIAAGEQLHAHALRRGLVAAAPRVANALLHLYARCGRPALACARRLFDEMPRRDLVSFHSMVGAYSLAGDLPAARALFDSMERRNVVSWNVMIGGYVKAKLPEHALELFREMMGVGNLRGSATTMVSVATACARLGRLNGGREVHGFFLRNFAEDNLVFWTAVVDLYGKCRRAAVAQKVFDGMPERNLVCWNAMIVGHCVYGDPEDGLALFCEMVGGGDCCDDGTEEGNARKERKPVFSPDEVTFVGVLCACARAGLLVEGKRYFEQMTELYNLKPMFAHYWCMANLYGALGLLQEAEEVLKSMSEETKALALGGLLGLCRFRGEVELGERIALRLIELEPNNGMYYALLCSVYVAAGRWDEAQKVKAMMKEKAVRFRPGHRLTNLNEIVHKFKVGDRSQMHSKEIYMILDDLATRLRLKSTEDG</sequence>
<keyword evidence="1" id="KW-0677">Repeat</keyword>
<evidence type="ECO:0000256" key="1">
    <source>
        <dbReference type="ARBA" id="ARBA00022737"/>
    </source>
</evidence>
<reference evidence="5 6" key="1">
    <citation type="journal article" date="2016" name="DNA Res.">
        <title>The draft genome of MD-2 pineapple using hybrid error correction of long reads.</title>
        <authorList>
            <person name="Redwan R.M."/>
            <person name="Saidin A."/>
            <person name="Kumar S.V."/>
        </authorList>
    </citation>
    <scope>NUCLEOTIDE SEQUENCE [LARGE SCALE GENOMIC DNA]</scope>
    <source>
        <strain evidence="6">cv. MD2</strain>
        <tissue evidence="5">Leaf</tissue>
    </source>
</reference>
<dbReference type="InterPro" id="IPR046848">
    <property type="entry name" value="E_motif"/>
</dbReference>
<dbReference type="NCBIfam" id="TIGR00756">
    <property type="entry name" value="PPR"/>
    <property type="match status" value="3"/>
</dbReference>
<dbReference type="AlphaFoldDB" id="A0A199UV43"/>
<feature type="compositionally biased region" description="Basic residues" evidence="4">
    <location>
        <begin position="32"/>
        <end position="46"/>
    </location>
</feature>
<feature type="repeat" description="PPR" evidence="3">
    <location>
        <begin position="157"/>
        <end position="187"/>
    </location>
</feature>
<evidence type="ECO:0000256" key="3">
    <source>
        <dbReference type="PROSITE-ProRule" id="PRU00708"/>
    </source>
</evidence>
<gene>
    <name evidence="5" type="ORF">ACMD2_04413</name>
</gene>
<dbReference type="SUPFAM" id="SSF48452">
    <property type="entry name" value="TPR-like"/>
    <property type="match status" value="1"/>
</dbReference>
<feature type="compositionally biased region" description="Pro residues" evidence="4">
    <location>
        <begin position="20"/>
        <end position="31"/>
    </location>
</feature>
<dbReference type="EMBL" id="LSRQ01004888">
    <property type="protein sequence ID" value="OAY68516.1"/>
    <property type="molecule type" value="Genomic_DNA"/>
</dbReference>
<accession>A0A199UV43</accession>
<feature type="non-terminal residue" evidence="5">
    <location>
        <position position="1"/>
    </location>
</feature>
<dbReference type="InterPro" id="IPR046960">
    <property type="entry name" value="PPR_At4g14850-like_plant"/>
</dbReference>
<dbReference type="PANTHER" id="PTHR47926:SF365">
    <property type="entry name" value="DYW DOMAIN-CONTAINING PROTEIN"/>
    <property type="match status" value="1"/>
</dbReference>
<dbReference type="PROSITE" id="PS51375">
    <property type="entry name" value="PPR"/>
    <property type="match status" value="3"/>
</dbReference>
<feature type="region of interest" description="Disordered" evidence="4">
    <location>
        <begin position="1"/>
        <end position="88"/>
    </location>
</feature>
<dbReference type="InterPro" id="IPR002885">
    <property type="entry name" value="PPR_rpt"/>
</dbReference>
<comment type="caution">
    <text evidence="5">The sequence shown here is derived from an EMBL/GenBank/DDBJ whole genome shotgun (WGS) entry which is preliminary data.</text>
</comment>
<feature type="repeat" description="PPR" evidence="3">
    <location>
        <begin position="188"/>
        <end position="222"/>
    </location>
</feature>
<dbReference type="PANTHER" id="PTHR47926">
    <property type="entry name" value="PENTATRICOPEPTIDE REPEAT-CONTAINING PROTEIN"/>
    <property type="match status" value="1"/>
</dbReference>
<proteinExistence type="predicted"/>
<dbReference type="FunFam" id="1.25.40.10:FF:000348">
    <property type="entry name" value="Pentatricopeptide repeat-containing protein chloroplastic"/>
    <property type="match status" value="1"/>
</dbReference>
<feature type="compositionally biased region" description="Basic residues" evidence="4">
    <location>
        <begin position="1"/>
        <end position="16"/>
    </location>
</feature>
<feature type="repeat" description="PPR" evidence="3">
    <location>
        <begin position="290"/>
        <end position="324"/>
    </location>
</feature>